<evidence type="ECO:0000313" key="2">
    <source>
        <dbReference type="EMBL" id="KRY64503.1"/>
    </source>
</evidence>
<comment type="caution">
    <text evidence="2">The sequence shown here is derived from an EMBL/GenBank/DDBJ whole genome shotgun (WGS) entry which is preliminary data.</text>
</comment>
<reference evidence="2 3" key="1">
    <citation type="submission" date="2015-01" db="EMBL/GenBank/DDBJ databases">
        <title>Evolution of Trichinella species and genotypes.</title>
        <authorList>
            <person name="Korhonen P.K."/>
            <person name="Edoardo P."/>
            <person name="Giuseppe L.R."/>
            <person name="Gasser R.B."/>
        </authorList>
    </citation>
    <scope>NUCLEOTIDE SEQUENCE [LARGE SCALE GENOMIC DNA]</scope>
    <source>
        <strain evidence="2">ISS13</strain>
    </source>
</reference>
<organism evidence="2 3">
    <name type="scientific">Trichinella pseudospiralis</name>
    <name type="common">Parasitic roundworm</name>
    <dbReference type="NCBI Taxonomy" id="6337"/>
    <lineage>
        <taxon>Eukaryota</taxon>
        <taxon>Metazoa</taxon>
        <taxon>Ecdysozoa</taxon>
        <taxon>Nematoda</taxon>
        <taxon>Enoplea</taxon>
        <taxon>Dorylaimia</taxon>
        <taxon>Trichinellida</taxon>
        <taxon>Trichinellidae</taxon>
        <taxon>Trichinella</taxon>
    </lineage>
</organism>
<protein>
    <submittedName>
        <fullName evidence="2">Tigger transposable element-derived protein 1</fullName>
    </submittedName>
</protein>
<dbReference type="AlphaFoldDB" id="A0A0V1DSE3"/>
<proteinExistence type="predicted"/>
<evidence type="ECO:0000313" key="3">
    <source>
        <dbReference type="Proteomes" id="UP000054632"/>
    </source>
</evidence>
<name>A0A0V1DSE3_TRIPS</name>
<gene>
    <name evidence="2" type="primary">TIGD1</name>
    <name evidence="2" type="ORF">T4A_10200</name>
</gene>
<dbReference type="EMBL" id="JYDR01000380">
    <property type="protein sequence ID" value="KRY64503.1"/>
    <property type="molecule type" value="Genomic_DNA"/>
</dbReference>
<dbReference type="Proteomes" id="UP000054632">
    <property type="component" value="Unassembled WGS sequence"/>
</dbReference>
<feature type="region of interest" description="Disordered" evidence="1">
    <location>
        <begin position="1"/>
        <end position="21"/>
    </location>
</feature>
<sequence>MKNDVQKESEDKSEISTPNKDWVNGFKKPANLYDITIGGDAVSSDIQAAQEFPELLKAVLQHRCCPPGLVFNVDESAHFFEKKCHHVPSYPAAAEFKAKKYCLTLLLAGSAKGEFKPKPMSVCHAETPQAMKKKFESNHSSDVEIQL</sequence>
<evidence type="ECO:0000256" key="1">
    <source>
        <dbReference type="SAM" id="MobiDB-lite"/>
    </source>
</evidence>
<feature type="compositionally biased region" description="Basic and acidic residues" evidence="1">
    <location>
        <begin position="1"/>
        <end position="14"/>
    </location>
</feature>
<accession>A0A0V1DSE3</accession>